<dbReference type="RefSeq" id="WP_406694840.1">
    <property type="nucleotide sequence ID" value="NZ_CP155447.1"/>
</dbReference>
<organism evidence="3">
    <name type="scientific">Singulisphaera sp. Ch08</name>
    <dbReference type="NCBI Taxonomy" id="3120278"/>
    <lineage>
        <taxon>Bacteria</taxon>
        <taxon>Pseudomonadati</taxon>
        <taxon>Planctomycetota</taxon>
        <taxon>Planctomycetia</taxon>
        <taxon>Isosphaerales</taxon>
        <taxon>Isosphaeraceae</taxon>
        <taxon>Singulisphaera</taxon>
    </lineage>
</organism>
<evidence type="ECO:0008006" key="4">
    <source>
        <dbReference type="Google" id="ProtNLM"/>
    </source>
</evidence>
<feature type="compositionally biased region" description="Polar residues" evidence="1">
    <location>
        <begin position="88"/>
        <end position="116"/>
    </location>
</feature>
<protein>
    <recommendedName>
        <fullName evidence="4">Secreted protein</fullName>
    </recommendedName>
</protein>
<evidence type="ECO:0000313" key="3">
    <source>
        <dbReference type="EMBL" id="XBH02097.1"/>
    </source>
</evidence>
<sequence length="154" mass="16103">MSITLRHFRRSLIVLATVFGASLVASNASACATMSRGDRVCITVCGCCSPERNDVPATGADVELASPTMATPQVPMGCETTPGGACSCRSQEPVTPTPKPSRSTAEGRTELSSGSACVSFGDDSAARIKLALQVPATQNPPKTPLYLRNERLLF</sequence>
<dbReference type="AlphaFoldDB" id="A0AAU7CAC9"/>
<feature type="chain" id="PRO_5043761513" description="Secreted protein" evidence="2">
    <location>
        <begin position="31"/>
        <end position="154"/>
    </location>
</feature>
<keyword evidence="2" id="KW-0732">Signal</keyword>
<evidence type="ECO:0000256" key="1">
    <source>
        <dbReference type="SAM" id="MobiDB-lite"/>
    </source>
</evidence>
<reference evidence="3" key="1">
    <citation type="submission" date="2024-05" db="EMBL/GenBank/DDBJ databases">
        <title>Planctomycetes of the genus Singulisphaera possess chitinolytic capabilities.</title>
        <authorList>
            <person name="Ivanova A."/>
        </authorList>
    </citation>
    <scope>NUCLEOTIDE SEQUENCE</scope>
    <source>
        <strain evidence="3">Ch08T</strain>
    </source>
</reference>
<evidence type="ECO:0000256" key="2">
    <source>
        <dbReference type="SAM" id="SignalP"/>
    </source>
</evidence>
<dbReference type="EMBL" id="CP155447">
    <property type="protein sequence ID" value="XBH02097.1"/>
    <property type="molecule type" value="Genomic_DNA"/>
</dbReference>
<proteinExistence type="predicted"/>
<gene>
    <name evidence="3" type="ORF">V5E97_27735</name>
</gene>
<accession>A0AAU7CAC9</accession>
<name>A0AAU7CAC9_9BACT</name>
<feature type="region of interest" description="Disordered" evidence="1">
    <location>
        <begin position="83"/>
        <end position="116"/>
    </location>
</feature>
<feature type="signal peptide" evidence="2">
    <location>
        <begin position="1"/>
        <end position="30"/>
    </location>
</feature>